<keyword evidence="3" id="KW-1185">Reference proteome</keyword>
<proteinExistence type="predicted"/>
<dbReference type="HOGENOM" id="CLU_935988_0_0_11"/>
<feature type="signal peptide" evidence="1">
    <location>
        <begin position="1"/>
        <end position="23"/>
    </location>
</feature>
<evidence type="ECO:0000313" key="3">
    <source>
        <dbReference type="Proteomes" id="UP000008229"/>
    </source>
</evidence>
<reference evidence="2 3" key="1">
    <citation type="journal article" date="2010" name="Stand. Genomic Sci.">
        <title>Complete genome sequence of Conexibacter woesei type strain (ID131577).</title>
        <authorList>
            <person name="Pukall R."/>
            <person name="Lapidus A."/>
            <person name="Glavina Del Rio T."/>
            <person name="Copeland A."/>
            <person name="Tice H."/>
            <person name="Cheng J.-F."/>
            <person name="Lucas S."/>
            <person name="Chen F."/>
            <person name="Nolan M."/>
            <person name="Bruce D."/>
            <person name="Goodwin L."/>
            <person name="Pitluck S."/>
            <person name="Mavromatis K."/>
            <person name="Ivanova N."/>
            <person name="Ovchinnikova G."/>
            <person name="Pati A."/>
            <person name="Chen A."/>
            <person name="Palaniappan K."/>
            <person name="Land M."/>
            <person name="Hauser L."/>
            <person name="Chang Y.-J."/>
            <person name="Jeffries C.D."/>
            <person name="Chain P."/>
            <person name="Meincke L."/>
            <person name="Sims D."/>
            <person name="Brettin T."/>
            <person name="Detter J.C."/>
            <person name="Rohde M."/>
            <person name="Goeker M."/>
            <person name="Bristow J."/>
            <person name="Eisen J.A."/>
            <person name="Markowitz V."/>
            <person name="Kyrpides N.C."/>
            <person name="Klenk H.-P."/>
            <person name="Hugenholtz P."/>
        </authorList>
    </citation>
    <scope>NUCLEOTIDE SEQUENCE [LARGE SCALE GENOMIC DNA]</scope>
    <source>
        <strain evidence="3">DSM 14684 / CIP 108061 / JCM 11494 / NBRC 100937 / ID131577</strain>
    </source>
</reference>
<evidence type="ECO:0000313" key="2">
    <source>
        <dbReference type="EMBL" id="ADB50138.1"/>
    </source>
</evidence>
<dbReference type="AlphaFoldDB" id="D3F162"/>
<sequence length="297" mass="32797" precursor="true">MLAIGAIAAGGAGVAGIAAVAHAEPVQQFSFQLSDTTADGRFTVTFTSRAFDTTGGPPPELRENWLRMPGGARLRREFLRPSFWCDGGALINAASWADPQPRLYNVLRNLDPAIRVMRRTARTRQERRFLATLQTCRRAQIGAGTALIDSRPGIEDVFPADLFIYFGRPIRRGDVASLSIVGIPQQDSAAVRRRDILIRGRADVSLRIVNDPSPDGRYGYRMILPTGRIQGFRVSVAQVEVKAPGLIMQKDGRELFWFTRPTCPASGLISFEAFYGYDPPTEDITRQASNPCPRYGR</sequence>
<organism evidence="2 3">
    <name type="scientific">Conexibacter woesei (strain DSM 14684 / CCUG 47730 / CIP 108061 / JCM 11494 / NBRC 100937 / ID131577)</name>
    <dbReference type="NCBI Taxonomy" id="469383"/>
    <lineage>
        <taxon>Bacteria</taxon>
        <taxon>Bacillati</taxon>
        <taxon>Actinomycetota</taxon>
        <taxon>Thermoleophilia</taxon>
        <taxon>Solirubrobacterales</taxon>
        <taxon>Conexibacteraceae</taxon>
        <taxon>Conexibacter</taxon>
    </lineage>
</organism>
<keyword evidence="1" id="KW-0732">Signal</keyword>
<dbReference type="KEGG" id="cwo:Cwoe_1711"/>
<accession>D3F162</accession>
<reference evidence="3" key="2">
    <citation type="submission" date="2010-01" db="EMBL/GenBank/DDBJ databases">
        <title>The complete genome of Conexibacter woesei DSM 14684.</title>
        <authorList>
            <consortium name="US DOE Joint Genome Institute (JGI-PGF)"/>
            <person name="Lucas S."/>
            <person name="Copeland A."/>
            <person name="Lapidus A."/>
            <person name="Glavina del Rio T."/>
            <person name="Dalin E."/>
            <person name="Tice H."/>
            <person name="Bruce D."/>
            <person name="Goodwin L."/>
            <person name="Pitluck S."/>
            <person name="Kyrpides N."/>
            <person name="Mavromatis K."/>
            <person name="Ivanova N."/>
            <person name="Mikhailova N."/>
            <person name="Chertkov O."/>
            <person name="Brettin T."/>
            <person name="Detter J.C."/>
            <person name="Han C."/>
            <person name="Larimer F."/>
            <person name="Land M."/>
            <person name="Hauser L."/>
            <person name="Markowitz V."/>
            <person name="Cheng J.-F."/>
            <person name="Hugenholtz P."/>
            <person name="Woyke T."/>
            <person name="Wu D."/>
            <person name="Pukall R."/>
            <person name="Steenblock K."/>
            <person name="Schneider S."/>
            <person name="Klenk H.-P."/>
            <person name="Eisen J.A."/>
        </authorList>
    </citation>
    <scope>NUCLEOTIDE SEQUENCE [LARGE SCALE GENOMIC DNA]</scope>
    <source>
        <strain evidence="3">DSM 14684 / CIP 108061 / JCM 11494 / NBRC 100937 / ID131577</strain>
    </source>
</reference>
<dbReference type="EMBL" id="CP001854">
    <property type="protein sequence ID" value="ADB50138.1"/>
    <property type="molecule type" value="Genomic_DNA"/>
</dbReference>
<feature type="chain" id="PRO_5038870688" evidence="1">
    <location>
        <begin position="24"/>
        <end position="297"/>
    </location>
</feature>
<name>D3F162_CONWI</name>
<evidence type="ECO:0000256" key="1">
    <source>
        <dbReference type="SAM" id="SignalP"/>
    </source>
</evidence>
<protein>
    <submittedName>
        <fullName evidence="2">Uncharacterized protein</fullName>
    </submittedName>
</protein>
<gene>
    <name evidence="2" type="ordered locus">Cwoe_1711</name>
</gene>
<dbReference type="Proteomes" id="UP000008229">
    <property type="component" value="Chromosome"/>
</dbReference>